<protein>
    <submittedName>
        <fullName evidence="2">Uncharacterized protein</fullName>
    </submittedName>
</protein>
<evidence type="ECO:0000256" key="1">
    <source>
        <dbReference type="SAM" id="MobiDB-lite"/>
    </source>
</evidence>
<sequence length="61" mass="6696">MSVVIFPWRRGDQNRSSGRCSPAPSDSISQSPSPSPYYNQSPVPEEGGNESCEVTNDSRHK</sequence>
<evidence type="ECO:0000313" key="2">
    <source>
        <dbReference type="EMBL" id="KAK7079442.1"/>
    </source>
</evidence>
<comment type="caution">
    <text evidence="2">The sequence shown here is derived from an EMBL/GenBank/DDBJ whole genome shotgun (WGS) entry which is preliminary data.</text>
</comment>
<dbReference type="Proteomes" id="UP001381693">
    <property type="component" value="Unassembled WGS sequence"/>
</dbReference>
<dbReference type="AlphaFoldDB" id="A0AAN8XA74"/>
<gene>
    <name evidence="2" type="ORF">SK128_020857</name>
</gene>
<name>A0AAN8XA74_HALRR</name>
<accession>A0AAN8XA74</accession>
<proteinExistence type="predicted"/>
<evidence type="ECO:0000313" key="3">
    <source>
        <dbReference type="Proteomes" id="UP001381693"/>
    </source>
</evidence>
<dbReference type="EMBL" id="JAXCGZ010007002">
    <property type="protein sequence ID" value="KAK7079442.1"/>
    <property type="molecule type" value="Genomic_DNA"/>
</dbReference>
<feature type="compositionally biased region" description="Low complexity" evidence="1">
    <location>
        <begin position="21"/>
        <end position="44"/>
    </location>
</feature>
<feature type="non-terminal residue" evidence="2">
    <location>
        <position position="61"/>
    </location>
</feature>
<organism evidence="2 3">
    <name type="scientific">Halocaridina rubra</name>
    <name type="common">Hawaiian red shrimp</name>
    <dbReference type="NCBI Taxonomy" id="373956"/>
    <lineage>
        <taxon>Eukaryota</taxon>
        <taxon>Metazoa</taxon>
        <taxon>Ecdysozoa</taxon>
        <taxon>Arthropoda</taxon>
        <taxon>Crustacea</taxon>
        <taxon>Multicrustacea</taxon>
        <taxon>Malacostraca</taxon>
        <taxon>Eumalacostraca</taxon>
        <taxon>Eucarida</taxon>
        <taxon>Decapoda</taxon>
        <taxon>Pleocyemata</taxon>
        <taxon>Caridea</taxon>
        <taxon>Atyoidea</taxon>
        <taxon>Atyidae</taxon>
        <taxon>Halocaridina</taxon>
    </lineage>
</organism>
<feature type="region of interest" description="Disordered" evidence="1">
    <location>
        <begin position="1"/>
        <end position="61"/>
    </location>
</feature>
<keyword evidence="3" id="KW-1185">Reference proteome</keyword>
<reference evidence="2 3" key="1">
    <citation type="submission" date="2023-11" db="EMBL/GenBank/DDBJ databases">
        <title>Halocaridina rubra genome assembly.</title>
        <authorList>
            <person name="Smith C."/>
        </authorList>
    </citation>
    <scope>NUCLEOTIDE SEQUENCE [LARGE SCALE GENOMIC DNA]</scope>
    <source>
        <strain evidence="2">EP-1</strain>
        <tissue evidence="2">Whole</tissue>
    </source>
</reference>